<proteinExistence type="predicted"/>
<evidence type="ECO:0000313" key="2">
    <source>
        <dbReference type="Proteomes" id="UP000005258"/>
    </source>
</evidence>
<organism evidence="1 2">
    <name type="scientific">Tistrella mobilis (strain KA081020-065)</name>
    <dbReference type="NCBI Taxonomy" id="1110502"/>
    <lineage>
        <taxon>Bacteria</taxon>
        <taxon>Pseudomonadati</taxon>
        <taxon>Pseudomonadota</taxon>
        <taxon>Alphaproteobacteria</taxon>
        <taxon>Geminicoccales</taxon>
        <taxon>Geminicoccaceae</taxon>
        <taxon>Tistrella</taxon>
    </lineage>
</organism>
<geneLocation type="plasmid" evidence="1 2">
    <name>pTM1</name>
</geneLocation>
<keyword evidence="2" id="KW-1185">Reference proteome</keyword>
<dbReference type="Proteomes" id="UP000005258">
    <property type="component" value="Plasmid pTM1"/>
</dbReference>
<gene>
    <name evidence="1" type="ordered locus">TMO_a0192</name>
</gene>
<name>I3TS57_TISMK</name>
<dbReference type="EMBL" id="CP003237">
    <property type="protein sequence ID" value="AFK55595.1"/>
    <property type="molecule type" value="Genomic_DNA"/>
</dbReference>
<dbReference type="AlphaFoldDB" id="I3TS57"/>
<accession>I3TS57</accession>
<reference evidence="1 2" key="1">
    <citation type="journal article" date="2012" name="J. Am. Chem. Soc.">
        <title>Bacterial biosynthesis and maturation of the didemnin anti-cancer agents.</title>
        <authorList>
            <person name="Xu Y."/>
            <person name="Kersten R.D."/>
            <person name="Nam S.J."/>
            <person name="Lu L."/>
            <person name="Al-Suwailem A.M."/>
            <person name="Zheng H."/>
            <person name="Fenical W."/>
            <person name="Dorrestein P.C."/>
            <person name="Moore B.S."/>
            <person name="Qian P.Y."/>
        </authorList>
    </citation>
    <scope>NUCLEOTIDE SEQUENCE [LARGE SCALE GENOMIC DNA]</scope>
    <source>
        <strain evidence="1 2">KA081020-065</strain>
    </source>
</reference>
<evidence type="ECO:0000313" key="1">
    <source>
        <dbReference type="EMBL" id="AFK55595.1"/>
    </source>
</evidence>
<sequence length="41" mass="4394">MESLTSRAPQIDATWKGAWLRPHAPAGVTAHIRQGIAPADD</sequence>
<dbReference type="HOGENOM" id="CLU_3278032_0_0_5"/>
<dbReference type="KEGG" id="tmo:TMO_a0192"/>
<keyword evidence="1" id="KW-0614">Plasmid</keyword>
<protein>
    <submittedName>
        <fullName evidence="1">Uncharacterized protein</fullName>
    </submittedName>
</protein>